<proteinExistence type="inferred from homology"/>
<organism evidence="11 12">
    <name type="scientific">Halobellus salinus</name>
    <dbReference type="NCBI Taxonomy" id="931585"/>
    <lineage>
        <taxon>Archaea</taxon>
        <taxon>Methanobacteriati</taxon>
        <taxon>Methanobacteriota</taxon>
        <taxon>Stenosarchaea group</taxon>
        <taxon>Halobacteria</taxon>
        <taxon>Halobacteriales</taxon>
        <taxon>Haloferacaceae</taxon>
        <taxon>Halobellus</taxon>
    </lineage>
</organism>
<evidence type="ECO:0000256" key="4">
    <source>
        <dbReference type="ARBA" id="ARBA00022723"/>
    </source>
</evidence>
<dbReference type="SMART" id="SM00790">
    <property type="entry name" value="AFOR_N"/>
    <property type="match status" value="1"/>
</dbReference>
<dbReference type="GO" id="GO:0009055">
    <property type="term" value="F:electron transfer activity"/>
    <property type="evidence" value="ECO:0007669"/>
    <property type="project" value="InterPro"/>
</dbReference>
<evidence type="ECO:0000256" key="2">
    <source>
        <dbReference type="ARBA" id="ARBA00011032"/>
    </source>
</evidence>
<evidence type="ECO:0000256" key="7">
    <source>
        <dbReference type="ARBA" id="ARBA00023014"/>
    </source>
</evidence>
<dbReference type="Proteomes" id="UP000653099">
    <property type="component" value="Unassembled WGS sequence"/>
</dbReference>
<evidence type="ECO:0000256" key="5">
    <source>
        <dbReference type="ARBA" id="ARBA00023002"/>
    </source>
</evidence>
<evidence type="ECO:0000259" key="10">
    <source>
        <dbReference type="SMART" id="SM00790"/>
    </source>
</evidence>
<dbReference type="Pfam" id="PF02730">
    <property type="entry name" value="AFOR_N"/>
    <property type="match status" value="1"/>
</dbReference>
<dbReference type="OrthoDB" id="30771at2157"/>
<dbReference type="InterPro" id="IPR013983">
    <property type="entry name" value="Ald_Fedxn_OxRdtase_N"/>
</dbReference>
<accession>A0A830EBH1</accession>
<comment type="caution">
    <text evidence="11">The sequence shown here is derived from an EMBL/GenBank/DDBJ whole genome shotgun (WGS) entry which is preliminary data.</text>
</comment>
<dbReference type="InterPro" id="IPR051919">
    <property type="entry name" value="W-dependent_AOR"/>
</dbReference>
<keyword evidence="12" id="KW-1185">Reference proteome</keyword>
<keyword evidence="5" id="KW-0560">Oxidoreductase</keyword>
<dbReference type="Pfam" id="PF01314">
    <property type="entry name" value="AFOR_C"/>
    <property type="match status" value="1"/>
</dbReference>
<dbReference type="GO" id="GO:0016625">
    <property type="term" value="F:oxidoreductase activity, acting on the aldehyde or oxo group of donors, iron-sulfur protein as acceptor"/>
    <property type="evidence" value="ECO:0007669"/>
    <property type="project" value="InterPro"/>
</dbReference>
<dbReference type="GO" id="GO:0046872">
    <property type="term" value="F:metal ion binding"/>
    <property type="evidence" value="ECO:0007669"/>
    <property type="project" value="UniProtKB-KW"/>
</dbReference>
<dbReference type="RefSeq" id="WP_188785285.1">
    <property type="nucleotide sequence ID" value="NZ_BMOC01000001.1"/>
</dbReference>
<dbReference type="Gene3D" id="1.10.569.10">
    <property type="entry name" value="Aldehyde Ferredoxin Oxidoreductase Protein, subunit A, domain 2"/>
    <property type="match status" value="1"/>
</dbReference>
<evidence type="ECO:0000313" key="11">
    <source>
        <dbReference type="EMBL" id="GGI94182.1"/>
    </source>
</evidence>
<gene>
    <name evidence="11" type="ORF">GCM10008995_00490</name>
</gene>
<comment type="cofactor">
    <cofactor evidence="1">
        <name>[4Fe-4S] cluster</name>
        <dbReference type="ChEBI" id="CHEBI:49883"/>
    </cofactor>
</comment>
<dbReference type="InterPro" id="IPR036021">
    <property type="entry name" value="Tungsten_al_ferr_oxy-like_C"/>
</dbReference>
<dbReference type="InterPro" id="IPR013985">
    <property type="entry name" value="Ald_Fedxn_OxRdtase_dom3"/>
</dbReference>
<dbReference type="PANTHER" id="PTHR30038:SF7">
    <property type="entry name" value="TUNGSTEN-CONTAINING GLYCERALDEHYDE-3-PHOSPHATE:FERREDOXIN OXIDOREDUCTASE"/>
    <property type="match status" value="1"/>
</dbReference>
<keyword evidence="6" id="KW-0408">Iron</keyword>
<evidence type="ECO:0000256" key="8">
    <source>
        <dbReference type="ARBA" id="ARBA00049934"/>
    </source>
</evidence>
<feature type="region of interest" description="Disordered" evidence="9">
    <location>
        <begin position="352"/>
        <end position="380"/>
    </location>
</feature>
<comment type="similarity">
    <text evidence="2">Belongs to the AOR/FOR family.</text>
</comment>
<dbReference type="InterPro" id="IPR001203">
    <property type="entry name" value="OxRdtase_Ald_Fedxn_C"/>
</dbReference>
<keyword evidence="4" id="KW-0479">Metal-binding</keyword>
<dbReference type="SUPFAM" id="SSF48310">
    <property type="entry name" value="Aldehyde ferredoxin oxidoreductase, C-terminal domains"/>
    <property type="match status" value="1"/>
</dbReference>
<dbReference type="GO" id="GO:0051539">
    <property type="term" value="F:4 iron, 4 sulfur cluster binding"/>
    <property type="evidence" value="ECO:0007669"/>
    <property type="project" value="UniProtKB-KW"/>
</dbReference>
<dbReference type="SUPFAM" id="SSF56228">
    <property type="entry name" value="Aldehyde ferredoxin oxidoreductase, N-terminal domain"/>
    <property type="match status" value="1"/>
</dbReference>
<reference evidence="11" key="2">
    <citation type="submission" date="2020-09" db="EMBL/GenBank/DDBJ databases">
        <authorList>
            <person name="Sun Q."/>
            <person name="Ohkuma M."/>
        </authorList>
    </citation>
    <scope>NUCLEOTIDE SEQUENCE</scope>
    <source>
        <strain evidence="11">JCM 14359</strain>
    </source>
</reference>
<dbReference type="InterPro" id="IPR013984">
    <property type="entry name" value="Ald_Fedxn_OxRdtase_dom2"/>
</dbReference>
<comment type="cofactor">
    <cofactor evidence="8">
        <name>tungstopterin</name>
        <dbReference type="ChEBI" id="CHEBI:30402"/>
    </cofactor>
</comment>
<evidence type="ECO:0000256" key="1">
    <source>
        <dbReference type="ARBA" id="ARBA00001966"/>
    </source>
</evidence>
<protein>
    <submittedName>
        <fullName evidence="11">Aldehyde ferredoxin oxidoreductase</fullName>
    </submittedName>
</protein>
<evidence type="ECO:0000313" key="12">
    <source>
        <dbReference type="Proteomes" id="UP000653099"/>
    </source>
</evidence>
<dbReference type="PANTHER" id="PTHR30038">
    <property type="entry name" value="ALDEHYDE FERREDOXIN OXIDOREDUCTASE"/>
    <property type="match status" value="1"/>
</dbReference>
<dbReference type="InterPro" id="IPR036503">
    <property type="entry name" value="Ald_Fedxn_OxRdtase_N_sf"/>
</dbReference>
<feature type="domain" description="Aldehyde ferredoxin oxidoreductase N-terminal" evidence="10">
    <location>
        <begin position="6"/>
        <end position="203"/>
    </location>
</feature>
<evidence type="ECO:0000256" key="6">
    <source>
        <dbReference type="ARBA" id="ARBA00023004"/>
    </source>
</evidence>
<reference evidence="11" key="1">
    <citation type="journal article" date="2014" name="Int. J. Syst. Evol. Microbiol.">
        <title>Complete genome sequence of Corynebacterium casei LMG S-19264T (=DSM 44701T), isolated from a smear-ripened cheese.</title>
        <authorList>
            <consortium name="US DOE Joint Genome Institute (JGI-PGF)"/>
            <person name="Walter F."/>
            <person name="Albersmeier A."/>
            <person name="Kalinowski J."/>
            <person name="Ruckert C."/>
        </authorList>
    </citation>
    <scope>NUCLEOTIDE SEQUENCE</scope>
    <source>
        <strain evidence="11">JCM 14359</strain>
    </source>
</reference>
<name>A0A830EBH1_9EURY</name>
<sequence>MTDAATADLLRVDLTDHTVEREPIPERWLTEYVGGKGLGARYLYDRLEPGTDPLGPDNYLLFVLGPLSGLLPGETQFAAITRSPLTGTFLDSYSGGEFANDLVAALDGALGVAVTGQSDEPVVLELDDGEAALTPAADLWGRDVVDTCDALDGTVACVGPAGENRVKYATIASDGGDHHAGRGGAGAVMGAKRLKAVVARGSPPDPAPEVATLREAYERRYRETDVGRWHAASATLETVDFADEVGVLSTRGWQEGSFDGAGDIGIEAVKEAAVDRERDEAGIVGGFRVETDAGESVPRGGTPMSLGAGLGIDDFDAVAALGKTCDRLGLDVISAGNAVAWAIRAAEEGVVDVDGSKAPVRQSESQSDSDDVDPASLGLDTDAALSFGDHDAARATIEAIATREPGVPDALADGVEAAADRLGGADLVPTIKSMEVPAYDPRGSPTMALAYATSDRGACHRRSLPAETEVFGDDWDDTDRVRVVIREQTITAALWSLIADDFAGAVLEDDLGAEWLATVDAAAPTDPAELLRIGERAWTLTRLFNVREGFDAGDETLPAAFQRPVSGGPADGRGIDTGWFDRLRQRYYAAREWDEHGVPTRGLLDRLNLLDVVDDDTPVAREPVTK</sequence>
<dbReference type="AlphaFoldDB" id="A0A830EBH1"/>
<dbReference type="Gene3D" id="1.10.599.10">
    <property type="entry name" value="Aldehyde Ferredoxin Oxidoreductase Protein, subunit A, domain 3"/>
    <property type="match status" value="1"/>
</dbReference>
<evidence type="ECO:0000256" key="9">
    <source>
        <dbReference type="SAM" id="MobiDB-lite"/>
    </source>
</evidence>
<keyword evidence="7" id="KW-0411">Iron-sulfur</keyword>
<dbReference type="EMBL" id="BMOC01000001">
    <property type="protein sequence ID" value="GGI94182.1"/>
    <property type="molecule type" value="Genomic_DNA"/>
</dbReference>
<dbReference type="Gene3D" id="3.60.9.10">
    <property type="entry name" value="Aldehyde ferredoxin oxidoreductase, N-terminal domain"/>
    <property type="match status" value="1"/>
</dbReference>
<evidence type="ECO:0000256" key="3">
    <source>
        <dbReference type="ARBA" id="ARBA00022485"/>
    </source>
</evidence>
<keyword evidence="3" id="KW-0004">4Fe-4S</keyword>